<dbReference type="Pfam" id="PF00069">
    <property type="entry name" value="Pkinase"/>
    <property type="match status" value="1"/>
</dbReference>
<organism evidence="3 4">
    <name type="scientific">Sedimentibacter acidaminivorans</name>
    <dbReference type="NCBI Taxonomy" id="913099"/>
    <lineage>
        <taxon>Bacteria</taxon>
        <taxon>Bacillati</taxon>
        <taxon>Bacillota</taxon>
        <taxon>Tissierellia</taxon>
        <taxon>Sedimentibacter</taxon>
    </lineage>
</organism>
<gene>
    <name evidence="3" type="ORF">J2Z76_003044</name>
</gene>
<dbReference type="InterPro" id="IPR017441">
    <property type="entry name" value="Protein_kinase_ATP_BS"/>
</dbReference>
<evidence type="ECO:0000259" key="2">
    <source>
        <dbReference type="PROSITE" id="PS50011"/>
    </source>
</evidence>
<dbReference type="InterPro" id="IPR011009">
    <property type="entry name" value="Kinase-like_dom_sf"/>
</dbReference>
<dbReference type="PROSITE" id="PS00109">
    <property type="entry name" value="PROTEIN_KINASE_TYR"/>
    <property type="match status" value="1"/>
</dbReference>
<evidence type="ECO:0000256" key="1">
    <source>
        <dbReference type="PROSITE-ProRule" id="PRU10141"/>
    </source>
</evidence>
<feature type="domain" description="Protein kinase" evidence="2">
    <location>
        <begin position="180"/>
        <end position="422"/>
    </location>
</feature>
<sequence>MNKLTEVTRRDLIDIIKDGFTHTYYEPYYHPDYKETLEKEVTMEVKMPFCGRLSEIDFLSRLYDLDSMPSTDSRFKNASGDIWQHTVNNDDWEPYWFFSDRRFKLINGNDQPLLNFISEMLHPAVRIESSKWKLYLEKFNEILRPDGYELFESTHISGREVFLAKEIDHIEIQNLSDKLYSTLKLIGEGSYAQVFKYKDPFYNKTFALKRAKKDLNEKELERFKREFEQMKSLNSPYIVEVYSFKEETNEYIMEFLDCTLSKFIEENNSTLTIQSRKSIVSQLLNAYRYIHSKGFFHRDVSSKNVLIKTYENVLVVKISDFGLVKIKESELTSDNTEFKGSLNDPALKIEGFKNYKIEHEIYALTLLIVYIITGKTNFSNIKDESIRVFMQKGTDSDKNRRYKNLDELKEAAFKVMQLNYKI</sequence>
<comment type="caution">
    <text evidence="3">The sequence shown here is derived from an EMBL/GenBank/DDBJ whole genome shotgun (WGS) entry which is preliminary data.</text>
</comment>
<keyword evidence="4" id="KW-1185">Reference proteome</keyword>
<dbReference type="InterPro" id="IPR041427">
    <property type="entry name" value="AbiJ-NTD3"/>
</dbReference>
<dbReference type="SUPFAM" id="SSF56112">
    <property type="entry name" value="Protein kinase-like (PK-like)"/>
    <property type="match status" value="1"/>
</dbReference>
<dbReference type="PROSITE" id="PS50011">
    <property type="entry name" value="PROTEIN_KINASE_DOM"/>
    <property type="match status" value="1"/>
</dbReference>
<dbReference type="EMBL" id="JAGGKS010000010">
    <property type="protein sequence ID" value="MBP1927171.1"/>
    <property type="molecule type" value="Genomic_DNA"/>
</dbReference>
<protein>
    <submittedName>
        <fullName evidence="3">tRNA A-37 threonylcarbamoyl transferase component Bud32</fullName>
    </submittedName>
</protein>
<feature type="binding site" evidence="1">
    <location>
        <position position="213"/>
    </location>
    <ligand>
        <name>ATP</name>
        <dbReference type="ChEBI" id="CHEBI:30616"/>
    </ligand>
</feature>
<dbReference type="GO" id="GO:0016740">
    <property type="term" value="F:transferase activity"/>
    <property type="evidence" value="ECO:0007669"/>
    <property type="project" value="UniProtKB-KW"/>
</dbReference>
<keyword evidence="3" id="KW-0808">Transferase</keyword>
<evidence type="ECO:0000313" key="4">
    <source>
        <dbReference type="Proteomes" id="UP001519342"/>
    </source>
</evidence>
<dbReference type="PANTHER" id="PTHR44167:SF24">
    <property type="entry name" value="SERINE_THREONINE-PROTEIN KINASE CHK2"/>
    <property type="match status" value="1"/>
</dbReference>
<dbReference type="Proteomes" id="UP001519342">
    <property type="component" value="Unassembled WGS sequence"/>
</dbReference>
<reference evidence="3 4" key="1">
    <citation type="submission" date="2021-03" db="EMBL/GenBank/DDBJ databases">
        <title>Genomic Encyclopedia of Type Strains, Phase IV (KMG-IV): sequencing the most valuable type-strain genomes for metagenomic binning, comparative biology and taxonomic classification.</title>
        <authorList>
            <person name="Goeker M."/>
        </authorList>
    </citation>
    <scope>NUCLEOTIDE SEQUENCE [LARGE SCALE GENOMIC DNA]</scope>
    <source>
        <strain evidence="3 4">DSM 24004</strain>
    </source>
</reference>
<name>A0ABS4GHJ7_9FIRM</name>
<dbReference type="Gene3D" id="1.10.510.10">
    <property type="entry name" value="Transferase(Phosphotransferase) domain 1"/>
    <property type="match status" value="1"/>
</dbReference>
<proteinExistence type="predicted"/>
<keyword evidence="1" id="KW-0067">ATP-binding</keyword>
<dbReference type="InterPro" id="IPR000719">
    <property type="entry name" value="Prot_kinase_dom"/>
</dbReference>
<dbReference type="PANTHER" id="PTHR44167">
    <property type="entry name" value="OVARIAN-SPECIFIC SERINE/THREONINE-PROTEIN KINASE LOK-RELATED"/>
    <property type="match status" value="1"/>
</dbReference>
<keyword evidence="1" id="KW-0547">Nucleotide-binding</keyword>
<dbReference type="CDD" id="cd00180">
    <property type="entry name" value="PKc"/>
    <property type="match status" value="1"/>
</dbReference>
<dbReference type="PROSITE" id="PS00107">
    <property type="entry name" value="PROTEIN_KINASE_ATP"/>
    <property type="match status" value="1"/>
</dbReference>
<dbReference type="Pfam" id="PF18860">
    <property type="entry name" value="AbiJ_NTD3"/>
    <property type="match status" value="1"/>
</dbReference>
<dbReference type="InterPro" id="IPR008266">
    <property type="entry name" value="Tyr_kinase_AS"/>
</dbReference>
<evidence type="ECO:0000313" key="3">
    <source>
        <dbReference type="EMBL" id="MBP1927171.1"/>
    </source>
</evidence>
<dbReference type="RefSeq" id="WP_209512884.1">
    <property type="nucleotide sequence ID" value="NZ_JAGGKS010000010.1"/>
</dbReference>
<accession>A0ABS4GHJ7</accession>